<feature type="domain" description="PIN" evidence="2">
    <location>
        <begin position="2"/>
        <end position="118"/>
    </location>
</feature>
<dbReference type="InterPro" id="IPR044153">
    <property type="entry name" value="PIN_Pae0151-like"/>
</dbReference>
<dbReference type="AlphaFoldDB" id="A0A3B0X373"/>
<gene>
    <name evidence="3" type="ORF">MNBD_GAMMA06-1206</name>
</gene>
<dbReference type="Pfam" id="PF01850">
    <property type="entry name" value="PIN"/>
    <property type="match status" value="1"/>
</dbReference>
<name>A0A3B0X373_9ZZZZ</name>
<protein>
    <recommendedName>
        <fullName evidence="2">PIN domain-containing protein</fullName>
    </recommendedName>
</protein>
<dbReference type="InterPro" id="IPR002716">
    <property type="entry name" value="PIN_dom"/>
</dbReference>
<dbReference type="SUPFAM" id="SSF88723">
    <property type="entry name" value="PIN domain-like"/>
    <property type="match status" value="1"/>
</dbReference>
<sequence>MIVVDTNIISYLYITGNRSQQSENLLSFDSNWVAPILWRSEFRNVLAQYLRKDLLNIDEILLIIQQAERLLTDHEYEISSAHIMQLVKNSQCSAYDCEFVALAQYLDAPLITADKKIIREFPDIAKTAESYLT</sequence>
<dbReference type="InterPro" id="IPR029060">
    <property type="entry name" value="PIN-like_dom_sf"/>
</dbReference>
<accession>A0A3B0X373</accession>
<dbReference type="EMBL" id="UOFD01000011">
    <property type="protein sequence ID" value="VAW50354.1"/>
    <property type="molecule type" value="Genomic_DNA"/>
</dbReference>
<dbReference type="InterPro" id="IPR051619">
    <property type="entry name" value="TypeII_TA_RNase_PINc/VapC"/>
</dbReference>
<dbReference type="PANTHER" id="PTHR35901">
    <property type="entry name" value="RIBONUCLEASE VAPC3"/>
    <property type="match status" value="1"/>
</dbReference>
<dbReference type="CDD" id="cd09873">
    <property type="entry name" value="PIN_Pae0151-like"/>
    <property type="match status" value="1"/>
</dbReference>
<evidence type="ECO:0000313" key="3">
    <source>
        <dbReference type="EMBL" id="VAW50354.1"/>
    </source>
</evidence>
<dbReference type="Gene3D" id="3.40.50.1010">
    <property type="entry name" value="5'-nuclease"/>
    <property type="match status" value="1"/>
</dbReference>
<proteinExistence type="predicted"/>
<keyword evidence="1" id="KW-0460">Magnesium</keyword>
<evidence type="ECO:0000259" key="2">
    <source>
        <dbReference type="Pfam" id="PF01850"/>
    </source>
</evidence>
<organism evidence="3">
    <name type="scientific">hydrothermal vent metagenome</name>
    <dbReference type="NCBI Taxonomy" id="652676"/>
    <lineage>
        <taxon>unclassified sequences</taxon>
        <taxon>metagenomes</taxon>
        <taxon>ecological metagenomes</taxon>
    </lineage>
</organism>
<reference evidence="3" key="1">
    <citation type="submission" date="2018-06" db="EMBL/GenBank/DDBJ databases">
        <authorList>
            <person name="Zhirakovskaya E."/>
        </authorList>
    </citation>
    <scope>NUCLEOTIDE SEQUENCE</scope>
</reference>
<dbReference type="PANTHER" id="PTHR35901:SF1">
    <property type="entry name" value="EXONUCLEASE VAPC9"/>
    <property type="match status" value="1"/>
</dbReference>
<evidence type="ECO:0000256" key="1">
    <source>
        <dbReference type="ARBA" id="ARBA00022842"/>
    </source>
</evidence>